<sequence length="506" mass="57487">MEARKRTVAFDLALPGPSVQLSTQKALLHHAPDGSHDRQGPQDAFRPDVTEDSSDVRDQTLTALKLTCPSADVLNMPSMNEPTDNPFLSNDNESPSARDSENEWSDEEELIPKTYRKSFEVRQKNSGRTAVLAVNGDDWAQSSQSSVEETAPTGMNAGAVPFLPPKSASRPNFKNGSSQEDLMERLYQVTRERDALRLQLQKSTLRNGTTRSEKKVNSDERTMMEELLALRHGIRDWADQYFSGPPKRQKRPALFTSRELFGHLTDNYSVYLKNPYDRPLLIQAYIWSKLQSRIFNSHLSGCGYVWAGKLGDRKLRPLNDALRRAVKNEDDAAEYHRWRAMTVNLLVPQVEGKWRPNFDPEPTLKWISKFAGRIRRKLRPWATKNLRLGKEELKTIVSAAVALDLKFKKQIADYRFVTFTGGKSHMQYGYQFYESEMENIDEDETAPKRVELAVAPALERCGNANGYIYSQSFILMKADVSCRRATKSGRPSRAPRTESRQGCTTS</sequence>
<dbReference type="Proteomes" id="UP000250140">
    <property type="component" value="Unassembled WGS sequence"/>
</dbReference>
<proteinExistence type="predicted"/>
<keyword evidence="3" id="KW-1185">Reference proteome</keyword>
<reference evidence="2 3" key="1">
    <citation type="journal article" date="2016" name="Nat. Commun.">
        <title>Ectomycorrhizal ecology is imprinted in the genome of the dominant symbiotic fungus Cenococcum geophilum.</title>
        <authorList>
            <consortium name="DOE Joint Genome Institute"/>
            <person name="Peter M."/>
            <person name="Kohler A."/>
            <person name="Ohm R.A."/>
            <person name="Kuo A."/>
            <person name="Krutzmann J."/>
            <person name="Morin E."/>
            <person name="Arend M."/>
            <person name="Barry K.W."/>
            <person name="Binder M."/>
            <person name="Choi C."/>
            <person name="Clum A."/>
            <person name="Copeland A."/>
            <person name="Grisel N."/>
            <person name="Haridas S."/>
            <person name="Kipfer T."/>
            <person name="LaButti K."/>
            <person name="Lindquist E."/>
            <person name="Lipzen A."/>
            <person name="Maire R."/>
            <person name="Meier B."/>
            <person name="Mihaltcheva S."/>
            <person name="Molinier V."/>
            <person name="Murat C."/>
            <person name="Poggeler S."/>
            <person name="Quandt C.A."/>
            <person name="Sperisen C."/>
            <person name="Tritt A."/>
            <person name="Tisserant E."/>
            <person name="Crous P.W."/>
            <person name="Henrissat B."/>
            <person name="Nehls U."/>
            <person name="Egli S."/>
            <person name="Spatafora J.W."/>
            <person name="Grigoriev I.V."/>
            <person name="Martin F.M."/>
        </authorList>
    </citation>
    <scope>NUCLEOTIDE SEQUENCE [LARGE SCALE GENOMIC DNA]</scope>
    <source>
        <strain evidence="2 3">CBS 207.34</strain>
    </source>
</reference>
<evidence type="ECO:0000313" key="3">
    <source>
        <dbReference type="Proteomes" id="UP000250140"/>
    </source>
</evidence>
<feature type="region of interest" description="Disordered" evidence="1">
    <location>
        <begin position="73"/>
        <end position="109"/>
    </location>
</feature>
<organism evidence="2 3">
    <name type="scientific">Glonium stellatum</name>
    <dbReference type="NCBI Taxonomy" id="574774"/>
    <lineage>
        <taxon>Eukaryota</taxon>
        <taxon>Fungi</taxon>
        <taxon>Dikarya</taxon>
        <taxon>Ascomycota</taxon>
        <taxon>Pezizomycotina</taxon>
        <taxon>Dothideomycetes</taxon>
        <taxon>Pleosporomycetidae</taxon>
        <taxon>Gloniales</taxon>
        <taxon>Gloniaceae</taxon>
        <taxon>Glonium</taxon>
    </lineage>
</organism>
<dbReference type="AlphaFoldDB" id="A0A8E2JNZ7"/>
<feature type="region of interest" description="Disordered" evidence="1">
    <location>
        <begin position="485"/>
        <end position="506"/>
    </location>
</feature>
<evidence type="ECO:0000313" key="2">
    <source>
        <dbReference type="EMBL" id="OCL03754.1"/>
    </source>
</evidence>
<name>A0A8E2JNZ7_9PEZI</name>
<evidence type="ECO:0000256" key="1">
    <source>
        <dbReference type="SAM" id="MobiDB-lite"/>
    </source>
</evidence>
<accession>A0A8E2JNZ7</accession>
<gene>
    <name evidence="2" type="ORF">AOQ84DRAFT_381305</name>
</gene>
<feature type="compositionally biased region" description="Polar residues" evidence="1">
    <location>
        <begin position="77"/>
        <end position="95"/>
    </location>
</feature>
<feature type="region of interest" description="Disordered" evidence="1">
    <location>
        <begin position="30"/>
        <end position="57"/>
    </location>
</feature>
<dbReference type="EMBL" id="KV750691">
    <property type="protein sequence ID" value="OCL03754.1"/>
    <property type="molecule type" value="Genomic_DNA"/>
</dbReference>
<protein>
    <submittedName>
        <fullName evidence="2">Uncharacterized protein</fullName>
    </submittedName>
</protein>
<dbReference type="OrthoDB" id="5213630at2759"/>
<feature type="compositionally biased region" description="Polar residues" evidence="1">
    <location>
        <begin position="169"/>
        <end position="178"/>
    </location>
</feature>
<feature type="region of interest" description="Disordered" evidence="1">
    <location>
        <begin position="140"/>
        <end position="178"/>
    </location>
</feature>